<gene>
    <name evidence="8" type="ORF">P4U88_12390</name>
</gene>
<dbReference type="PROSITE" id="PS50850">
    <property type="entry name" value="MFS"/>
    <property type="match status" value="1"/>
</dbReference>
<dbReference type="Proteomes" id="UP001309448">
    <property type="component" value="Unassembled WGS sequence"/>
</dbReference>
<feature type="transmembrane region" description="Helical" evidence="6">
    <location>
        <begin position="80"/>
        <end position="99"/>
    </location>
</feature>
<evidence type="ECO:0000313" key="8">
    <source>
        <dbReference type="EMBL" id="MED1566743.1"/>
    </source>
</evidence>
<sequence length="401" mass="44364">MLMEERVNSTYKWIMLIFATITQATATLITYGVGAFALFWKEEYSLTNMQSGLLVSVVNIGPLFCMLFVGRLLDRYNEKLLITISSFLLGGSLLLTNIVNEFTGLLFVLLLVGAFYSVSQPGGSKVIIKWFSKENRGLAMGIRQAGIPIGGMLAGVLIPFLTIKYNVAYAINIIACICIIGGFLFFIFYKEPYVQEKVREECIKLSFWMQLKAVMCKKELYPIYITGICMISLQMVLVGHFIKFLVMEQSITPILAGKVFSIVFFSGMIGRVVLAAVSDLLYKGNRSTPLFIVVCISIGFILIFVISIHTITGGVLYGVSALLGFFSIGWFSLFMVEVAESASEESVGMTVSFALTLNQIAIIVAPVLFGYIVDEKGYTYAWLCIVVLLSISAVSLYSKNK</sequence>
<organism evidence="8 9">
    <name type="scientific">Bacillus paramycoides</name>
    <dbReference type="NCBI Taxonomy" id="2026194"/>
    <lineage>
        <taxon>Bacteria</taxon>
        <taxon>Bacillati</taxon>
        <taxon>Bacillota</taxon>
        <taxon>Bacilli</taxon>
        <taxon>Bacillales</taxon>
        <taxon>Bacillaceae</taxon>
        <taxon>Bacillus</taxon>
        <taxon>Bacillus cereus group</taxon>
    </lineage>
</organism>
<keyword evidence="5 6" id="KW-0472">Membrane</keyword>
<dbReference type="InterPro" id="IPR052952">
    <property type="entry name" value="MFS-Transporter"/>
</dbReference>
<dbReference type="Pfam" id="PF07690">
    <property type="entry name" value="MFS_1"/>
    <property type="match status" value="1"/>
</dbReference>
<keyword evidence="2" id="KW-0813">Transport</keyword>
<accession>A0ABU6MV33</accession>
<feature type="transmembrane region" description="Helical" evidence="6">
    <location>
        <begin position="379"/>
        <end position="397"/>
    </location>
</feature>
<comment type="subcellular location">
    <subcellularLocation>
        <location evidence="1">Cell membrane</location>
        <topology evidence="1">Multi-pass membrane protein</topology>
    </subcellularLocation>
</comment>
<proteinExistence type="predicted"/>
<comment type="caution">
    <text evidence="8">The sequence shown here is derived from an EMBL/GenBank/DDBJ whole genome shotgun (WGS) entry which is preliminary data.</text>
</comment>
<name>A0ABU6MV33_9BACI</name>
<reference evidence="8 9" key="1">
    <citation type="submission" date="2023-03" db="EMBL/GenBank/DDBJ databases">
        <title>Bacillus Genome Sequencing.</title>
        <authorList>
            <person name="Dunlap C."/>
        </authorList>
    </citation>
    <scope>NUCLEOTIDE SEQUENCE [LARGE SCALE GENOMIC DNA]</scope>
    <source>
        <strain evidence="8 9">B-615</strain>
    </source>
</reference>
<dbReference type="RefSeq" id="WP_327919826.1">
    <property type="nucleotide sequence ID" value="NZ_JARMDB010000008.1"/>
</dbReference>
<dbReference type="SUPFAM" id="SSF103473">
    <property type="entry name" value="MFS general substrate transporter"/>
    <property type="match status" value="1"/>
</dbReference>
<feature type="domain" description="Major facilitator superfamily (MFS) profile" evidence="7">
    <location>
        <begin position="12"/>
        <end position="401"/>
    </location>
</feature>
<feature type="transmembrane region" description="Helical" evidence="6">
    <location>
        <begin position="221"/>
        <end position="242"/>
    </location>
</feature>
<dbReference type="InterPro" id="IPR036259">
    <property type="entry name" value="MFS_trans_sf"/>
</dbReference>
<feature type="transmembrane region" description="Helical" evidence="6">
    <location>
        <begin position="105"/>
        <end position="124"/>
    </location>
</feature>
<keyword evidence="4 6" id="KW-1133">Transmembrane helix</keyword>
<evidence type="ECO:0000259" key="7">
    <source>
        <dbReference type="PROSITE" id="PS50850"/>
    </source>
</evidence>
<feature type="transmembrane region" description="Helical" evidence="6">
    <location>
        <begin position="169"/>
        <end position="189"/>
    </location>
</feature>
<feature type="transmembrane region" description="Helical" evidence="6">
    <location>
        <begin position="289"/>
        <end position="309"/>
    </location>
</feature>
<dbReference type="InterPro" id="IPR020846">
    <property type="entry name" value="MFS_dom"/>
</dbReference>
<feature type="transmembrane region" description="Helical" evidence="6">
    <location>
        <begin position="52"/>
        <end position="73"/>
    </location>
</feature>
<feature type="transmembrane region" description="Helical" evidence="6">
    <location>
        <begin position="254"/>
        <end position="277"/>
    </location>
</feature>
<evidence type="ECO:0000256" key="6">
    <source>
        <dbReference type="SAM" id="Phobius"/>
    </source>
</evidence>
<dbReference type="Gene3D" id="1.20.1250.20">
    <property type="entry name" value="MFS general substrate transporter like domains"/>
    <property type="match status" value="2"/>
</dbReference>
<evidence type="ECO:0000256" key="4">
    <source>
        <dbReference type="ARBA" id="ARBA00022989"/>
    </source>
</evidence>
<feature type="transmembrane region" description="Helical" evidence="6">
    <location>
        <begin position="348"/>
        <end position="373"/>
    </location>
</feature>
<keyword evidence="3 6" id="KW-0812">Transmembrane</keyword>
<feature type="transmembrane region" description="Helical" evidence="6">
    <location>
        <begin position="12"/>
        <end position="40"/>
    </location>
</feature>
<feature type="transmembrane region" description="Helical" evidence="6">
    <location>
        <begin position="315"/>
        <end position="336"/>
    </location>
</feature>
<evidence type="ECO:0000256" key="3">
    <source>
        <dbReference type="ARBA" id="ARBA00022692"/>
    </source>
</evidence>
<dbReference type="InterPro" id="IPR011701">
    <property type="entry name" value="MFS"/>
</dbReference>
<dbReference type="EMBL" id="JARMDB010000008">
    <property type="protein sequence ID" value="MED1566743.1"/>
    <property type="molecule type" value="Genomic_DNA"/>
</dbReference>
<dbReference type="PANTHER" id="PTHR23527">
    <property type="entry name" value="BLL3282 PROTEIN"/>
    <property type="match status" value="1"/>
</dbReference>
<evidence type="ECO:0000256" key="1">
    <source>
        <dbReference type="ARBA" id="ARBA00004651"/>
    </source>
</evidence>
<protein>
    <submittedName>
        <fullName evidence="8">MFS transporter</fullName>
    </submittedName>
</protein>
<dbReference type="PANTHER" id="PTHR23527:SF1">
    <property type="entry name" value="BLL3282 PROTEIN"/>
    <property type="match status" value="1"/>
</dbReference>
<keyword evidence="9" id="KW-1185">Reference proteome</keyword>
<evidence type="ECO:0000256" key="2">
    <source>
        <dbReference type="ARBA" id="ARBA00022448"/>
    </source>
</evidence>
<evidence type="ECO:0000313" key="9">
    <source>
        <dbReference type="Proteomes" id="UP001309448"/>
    </source>
</evidence>
<evidence type="ECO:0000256" key="5">
    <source>
        <dbReference type="ARBA" id="ARBA00023136"/>
    </source>
</evidence>
<feature type="transmembrane region" description="Helical" evidence="6">
    <location>
        <begin position="145"/>
        <end position="163"/>
    </location>
</feature>